<dbReference type="PANTHER" id="PTHR44936">
    <property type="entry name" value="SENSOR PROTEIN CREC"/>
    <property type="match status" value="1"/>
</dbReference>
<dbReference type="Gene3D" id="3.30.565.10">
    <property type="entry name" value="Histidine kinase-like ATPase, C-terminal domain"/>
    <property type="match status" value="1"/>
</dbReference>
<keyword evidence="5" id="KW-0997">Cell inner membrane</keyword>
<dbReference type="InterPro" id="IPR003660">
    <property type="entry name" value="HAMP_dom"/>
</dbReference>
<dbReference type="RefSeq" id="WP_171083788.1">
    <property type="nucleotide sequence ID" value="NZ_JABAIV010000003.1"/>
</dbReference>
<dbReference type="GO" id="GO:0005886">
    <property type="term" value="C:plasma membrane"/>
    <property type="evidence" value="ECO:0007669"/>
    <property type="project" value="UniProtKB-SubCell"/>
</dbReference>
<comment type="caution">
    <text evidence="17">The sequence shown here is derived from an EMBL/GenBank/DDBJ whole genome shotgun (WGS) entry which is preliminary data.</text>
</comment>
<dbReference type="InterPro" id="IPR004358">
    <property type="entry name" value="Sig_transdc_His_kin-like_C"/>
</dbReference>
<comment type="catalytic activity">
    <reaction evidence="1">
        <text>ATP + protein L-histidine = ADP + protein N-phospho-L-histidine.</text>
        <dbReference type="EC" id="2.7.13.3"/>
    </reaction>
</comment>
<evidence type="ECO:0000256" key="7">
    <source>
        <dbReference type="ARBA" id="ARBA00022679"/>
    </source>
</evidence>
<keyword evidence="13" id="KW-0902">Two-component regulatory system</keyword>
<dbReference type="CDD" id="cd00075">
    <property type="entry name" value="HATPase"/>
    <property type="match status" value="1"/>
</dbReference>
<dbReference type="SUPFAM" id="SSF55874">
    <property type="entry name" value="ATPase domain of HSP90 chaperone/DNA topoisomerase II/histidine kinase"/>
    <property type="match status" value="1"/>
</dbReference>
<feature type="domain" description="Histidine kinase" evidence="15">
    <location>
        <begin position="241"/>
        <end position="441"/>
    </location>
</feature>
<protein>
    <recommendedName>
        <fullName evidence="3">histidine kinase</fullName>
        <ecNumber evidence="3">2.7.13.3</ecNumber>
    </recommendedName>
</protein>
<keyword evidence="6" id="KW-0597">Phosphoprotein</keyword>
<dbReference type="SMART" id="SM00387">
    <property type="entry name" value="HATPase_c"/>
    <property type="match status" value="1"/>
</dbReference>
<reference evidence="17 18" key="1">
    <citation type="submission" date="2020-04" db="EMBL/GenBank/DDBJ databases">
        <title>Massilia sp. nov., a cold adapted bacteria isolated from Arctic soil.</title>
        <authorList>
            <person name="Son J."/>
            <person name="Ka J.-O."/>
        </authorList>
    </citation>
    <scope>NUCLEOTIDE SEQUENCE [LARGE SCALE GENOMIC DNA]</scope>
    <source>
        <strain evidence="17 18">ML15P13</strain>
    </source>
</reference>
<evidence type="ECO:0000256" key="8">
    <source>
        <dbReference type="ARBA" id="ARBA00022692"/>
    </source>
</evidence>
<evidence type="ECO:0000256" key="3">
    <source>
        <dbReference type="ARBA" id="ARBA00012438"/>
    </source>
</evidence>
<dbReference type="Pfam" id="PF00672">
    <property type="entry name" value="HAMP"/>
    <property type="match status" value="1"/>
</dbReference>
<dbReference type="InterPro" id="IPR036097">
    <property type="entry name" value="HisK_dim/P_sf"/>
</dbReference>
<evidence type="ECO:0000256" key="12">
    <source>
        <dbReference type="ARBA" id="ARBA00022989"/>
    </source>
</evidence>
<keyword evidence="18" id="KW-1185">Reference proteome</keyword>
<evidence type="ECO:0000256" key="10">
    <source>
        <dbReference type="ARBA" id="ARBA00022777"/>
    </source>
</evidence>
<dbReference type="PRINTS" id="PR00344">
    <property type="entry name" value="BCTRLSENSOR"/>
</dbReference>
<evidence type="ECO:0000256" key="11">
    <source>
        <dbReference type="ARBA" id="ARBA00022840"/>
    </source>
</evidence>
<evidence type="ECO:0000256" key="4">
    <source>
        <dbReference type="ARBA" id="ARBA00022475"/>
    </source>
</evidence>
<keyword evidence="4" id="KW-1003">Cell membrane</keyword>
<dbReference type="CDD" id="cd00082">
    <property type="entry name" value="HisKA"/>
    <property type="match status" value="1"/>
</dbReference>
<evidence type="ECO:0000256" key="2">
    <source>
        <dbReference type="ARBA" id="ARBA00004429"/>
    </source>
</evidence>
<dbReference type="InterPro" id="IPR003661">
    <property type="entry name" value="HisK_dim/P_dom"/>
</dbReference>
<dbReference type="SMART" id="SM00388">
    <property type="entry name" value="HisKA"/>
    <property type="match status" value="1"/>
</dbReference>
<evidence type="ECO:0000256" key="1">
    <source>
        <dbReference type="ARBA" id="ARBA00000085"/>
    </source>
</evidence>
<feature type="domain" description="HAMP" evidence="16">
    <location>
        <begin position="181"/>
        <end position="233"/>
    </location>
</feature>
<dbReference type="PANTHER" id="PTHR44936:SF5">
    <property type="entry name" value="SENSOR HISTIDINE KINASE ENVZ"/>
    <property type="match status" value="1"/>
</dbReference>
<keyword evidence="7" id="KW-0808">Transferase</keyword>
<sequence length="441" mass="47342">MKPLRALLARLAPPSLFARLSLILVAGLTAAQLLSATLAIGERDEVNMGAMIDTVEVDLRAAVALLDRLPRAERAAWLPQLERSGYRFLPGTGQSGPPVEAALSTRLLRSATRALTPGYAFSAHALAGPRERFQLHLQLADGDPLTIEFRPRPGLPLSPWLPYVLGAQLALVALSCWLAVRLATAPLRALAEAADALGPDLRPAELPEHGPSEVLRATRALNAMQRRIAGYVDERLRILAAISHDLQTPITRMRLRIDLADDPALQQKLGADLSELQHLVREGLDYARAMHGKLEPACPLDLASLLDSIALDYRDGGAALCLAAPPGAIVHTRPKALRRIVCNLVDNALKYAGQAELVLDCGVPGAPVIRVLDRGQGIPEDMLEAVFEPFYRLESSRNRETGGTGLGLAIARQLAAALPAELTLHNRPGGGLEARLVLRAA</sequence>
<dbReference type="AlphaFoldDB" id="A0A7Y2P095"/>
<dbReference type="GO" id="GO:0000155">
    <property type="term" value="F:phosphorelay sensor kinase activity"/>
    <property type="evidence" value="ECO:0007669"/>
    <property type="project" value="InterPro"/>
</dbReference>
<keyword evidence="14" id="KW-0472">Membrane</keyword>
<proteinExistence type="predicted"/>
<evidence type="ECO:0000256" key="14">
    <source>
        <dbReference type="ARBA" id="ARBA00023136"/>
    </source>
</evidence>
<dbReference type="SMART" id="SM00304">
    <property type="entry name" value="HAMP"/>
    <property type="match status" value="1"/>
</dbReference>
<name>A0A7Y2P095_9BURK</name>
<organism evidence="17 18">
    <name type="scientific">Telluria aromaticivorans</name>
    <dbReference type="NCBI Taxonomy" id="2725995"/>
    <lineage>
        <taxon>Bacteria</taxon>
        <taxon>Pseudomonadati</taxon>
        <taxon>Pseudomonadota</taxon>
        <taxon>Betaproteobacteria</taxon>
        <taxon>Burkholderiales</taxon>
        <taxon>Oxalobacteraceae</taxon>
        <taxon>Telluria group</taxon>
        <taxon>Telluria</taxon>
    </lineage>
</organism>
<dbReference type="PROSITE" id="PS50885">
    <property type="entry name" value="HAMP"/>
    <property type="match status" value="1"/>
</dbReference>
<dbReference type="GO" id="GO:0005524">
    <property type="term" value="F:ATP binding"/>
    <property type="evidence" value="ECO:0007669"/>
    <property type="project" value="UniProtKB-KW"/>
</dbReference>
<dbReference type="Gene3D" id="1.10.287.130">
    <property type="match status" value="1"/>
</dbReference>
<dbReference type="EMBL" id="JABAIV010000003">
    <property type="protein sequence ID" value="NNG23321.1"/>
    <property type="molecule type" value="Genomic_DNA"/>
</dbReference>
<dbReference type="InterPro" id="IPR036890">
    <property type="entry name" value="HATPase_C_sf"/>
</dbReference>
<keyword evidence="12" id="KW-1133">Transmembrane helix</keyword>
<dbReference type="InterPro" id="IPR003594">
    <property type="entry name" value="HATPase_dom"/>
</dbReference>
<evidence type="ECO:0000256" key="5">
    <source>
        <dbReference type="ARBA" id="ARBA00022519"/>
    </source>
</evidence>
<evidence type="ECO:0000313" key="17">
    <source>
        <dbReference type="EMBL" id="NNG23321.1"/>
    </source>
</evidence>
<keyword evidence="11" id="KW-0067">ATP-binding</keyword>
<keyword evidence="8" id="KW-0812">Transmembrane</keyword>
<dbReference type="PROSITE" id="PS50109">
    <property type="entry name" value="HIS_KIN"/>
    <property type="match status" value="1"/>
</dbReference>
<gene>
    <name evidence="17" type="ORF">HGB41_09960</name>
</gene>
<dbReference type="InterPro" id="IPR050980">
    <property type="entry name" value="2C_sensor_his_kinase"/>
</dbReference>
<evidence type="ECO:0000259" key="15">
    <source>
        <dbReference type="PROSITE" id="PS50109"/>
    </source>
</evidence>
<evidence type="ECO:0000259" key="16">
    <source>
        <dbReference type="PROSITE" id="PS50885"/>
    </source>
</evidence>
<evidence type="ECO:0000256" key="6">
    <source>
        <dbReference type="ARBA" id="ARBA00022553"/>
    </source>
</evidence>
<dbReference type="Proteomes" id="UP000533905">
    <property type="component" value="Unassembled WGS sequence"/>
</dbReference>
<dbReference type="InterPro" id="IPR005467">
    <property type="entry name" value="His_kinase_dom"/>
</dbReference>
<dbReference type="SUPFAM" id="SSF47384">
    <property type="entry name" value="Homodimeric domain of signal transducing histidine kinase"/>
    <property type="match status" value="1"/>
</dbReference>
<keyword evidence="9" id="KW-0547">Nucleotide-binding</keyword>
<evidence type="ECO:0000313" key="18">
    <source>
        <dbReference type="Proteomes" id="UP000533905"/>
    </source>
</evidence>
<evidence type="ECO:0000256" key="13">
    <source>
        <dbReference type="ARBA" id="ARBA00023012"/>
    </source>
</evidence>
<dbReference type="EC" id="2.7.13.3" evidence="3"/>
<keyword evidence="10" id="KW-0418">Kinase</keyword>
<evidence type="ECO:0000256" key="9">
    <source>
        <dbReference type="ARBA" id="ARBA00022741"/>
    </source>
</evidence>
<accession>A0A7Y2P095</accession>
<comment type="subcellular location">
    <subcellularLocation>
        <location evidence="2">Cell inner membrane</location>
        <topology evidence="2">Multi-pass membrane protein</topology>
    </subcellularLocation>
</comment>
<dbReference type="Pfam" id="PF02518">
    <property type="entry name" value="HATPase_c"/>
    <property type="match status" value="1"/>
</dbReference>